<gene>
    <name evidence="1" type="ORF">QE152_g25475</name>
</gene>
<name>A0AAW1K1G3_POPJA</name>
<dbReference type="AlphaFoldDB" id="A0AAW1K1G3"/>
<comment type="caution">
    <text evidence="1">The sequence shown here is derived from an EMBL/GenBank/DDBJ whole genome shotgun (WGS) entry which is preliminary data.</text>
</comment>
<keyword evidence="2" id="KW-1185">Reference proteome</keyword>
<evidence type="ECO:0000313" key="1">
    <source>
        <dbReference type="EMBL" id="KAK9711404.1"/>
    </source>
</evidence>
<organism evidence="1 2">
    <name type="scientific">Popillia japonica</name>
    <name type="common">Japanese beetle</name>
    <dbReference type="NCBI Taxonomy" id="7064"/>
    <lineage>
        <taxon>Eukaryota</taxon>
        <taxon>Metazoa</taxon>
        <taxon>Ecdysozoa</taxon>
        <taxon>Arthropoda</taxon>
        <taxon>Hexapoda</taxon>
        <taxon>Insecta</taxon>
        <taxon>Pterygota</taxon>
        <taxon>Neoptera</taxon>
        <taxon>Endopterygota</taxon>
        <taxon>Coleoptera</taxon>
        <taxon>Polyphaga</taxon>
        <taxon>Scarabaeiformia</taxon>
        <taxon>Scarabaeidae</taxon>
        <taxon>Rutelinae</taxon>
        <taxon>Popillia</taxon>
    </lineage>
</organism>
<proteinExistence type="predicted"/>
<accession>A0AAW1K1G3</accession>
<protein>
    <submittedName>
        <fullName evidence="1">Uncharacterized protein</fullName>
    </submittedName>
</protein>
<sequence length="155" mass="17560">MGLDSNNEVIGDVDLENRRLKEKVNLRNKIIVEMENVNKLQKLRIAELEIRCGVAFENLSSSTPQPRAPQYSDVLKKSSVSPNVLIVKPVDDKQIADVTYNQVKEAIDPGRLCIEINSVVPRKDGSVLISCKDPNNLNVLQRNIDHNEKRWECIN</sequence>
<reference evidence="1 2" key="1">
    <citation type="journal article" date="2024" name="BMC Genomics">
        <title>De novo assembly and annotation of Popillia japonica's genome with initial clues to its potential as an invasive pest.</title>
        <authorList>
            <person name="Cucini C."/>
            <person name="Boschi S."/>
            <person name="Funari R."/>
            <person name="Cardaioli E."/>
            <person name="Iannotti N."/>
            <person name="Marturano G."/>
            <person name="Paoli F."/>
            <person name="Bruttini M."/>
            <person name="Carapelli A."/>
            <person name="Frati F."/>
            <person name="Nardi F."/>
        </authorList>
    </citation>
    <scope>NUCLEOTIDE SEQUENCE [LARGE SCALE GENOMIC DNA]</scope>
    <source>
        <strain evidence="1">DMR45628</strain>
    </source>
</reference>
<dbReference type="EMBL" id="JASPKY010000280">
    <property type="protein sequence ID" value="KAK9711404.1"/>
    <property type="molecule type" value="Genomic_DNA"/>
</dbReference>
<dbReference type="Proteomes" id="UP001458880">
    <property type="component" value="Unassembled WGS sequence"/>
</dbReference>
<evidence type="ECO:0000313" key="2">
    <source>
        <dbReference type="Proteomes" id="UP001458880"/>
    </source>
</evidence>